<feature type="compositionally biased region" description="Low complexity" evidence="10">
    <location>
        <begin position="366"/>
        <end position="380"/>
    </location>
</feature>
<organism evidence="12 13">
    <name type="scientific">Parascedosporium putredinis</name>
    <dbReference type="NCBI Taxonomy" id="1442378"/>
    <lineage>
        <taxon>Eukaryota</taxon>
        <taxon>Fungi</taxon>
        <taxon>Dikarya</taxon>
        <taxon>Ascomycota</taxon>
        <taxon>Pezizomycotina</taxon>
        <taxon>Sordariomycetes</taxon>
        <taxon>Hypocreomycetidae</taxon>
        <taxon>Microascales</taxon>
        <taxon>Microascaceae</taxon>
        <taxon>Parascedosporium</taxon>
    </lineage>
</organism>
<reference evidence="12" key="1">
    <citation type="submission" date="2022-11" db="EMBL/GenBank/DDBJ databases">
        <authorList>
            <person name="Scott C."/>
            <person name="Bruce N."/>
        </authorList>
    </citation>
    <scope>NUCLEOTIDE SEQUENCE</scope>
</reference>
<evidence type="ECO:0000256" key="8">
    <source>
        <dbReference type="ARBA" id="ARBA00023242"/>
    </source>
</evidence>
<evidence type="ECO:0000256" key="4">
    <source>
        <dbReference type="ARBA" id="ARBA00022771"/>
    </source>
</evidence>
<evidence type="ECO:0000256" key="7">
    <source>
        <dbReference type="ARBA" id="ARBA00023163"/>
    </source>
</evidence>
<feature type="region of interest" description="Disordered" evidence="10">
    <location>
        <begin position="1"/>
        <end position="219"/>
    </location>
</feature>
<feature type="compositionally biased region" description="Polar residues" evidence="10">
    <location>
        <begin position="421"/>
        <end position="453"/>
    </location>
</feature>
<dbReference type="PROSITE" id="PS50157">
    <property type="entry name" value="ZINC_FINGER_C2H2_2"/>
    <property type="match status" value="2"/>
</dbReference>
<feature type="compositionally biased region" description="Polar residues" evidence="10">
    <location>
        <begin position="194"/>
        <end position="213"/>
    </location>
</feature>
<keyword evidence="13" id="KW-1185">Reference proteome</keyword>
<evidence type="ECO:0000256" key="3">
    <source>
        <dbReference type="ARBA" id="ARBA00022737"/>
    </source>
</evidence>
<keyword evidence="3" id="KW-0677">Repeat</keyword>
<keyword evidence="5" id="KW-0862">Zinc</keyword>
<evidence type="ECO:0000259" key="11">
    <source>
        <dbReference type="PROSITE" id="PS50157"/>
    </source>
</evidence>
<evidence type="ECO:0000256" key="9">
    <source>
        <dbReference type="PROSITE-ProRule" id="PRU00042"/>
    </source>
</evidence>
<dbReference type="GO" id="GO:0001227">
    <property type="term" value="F:DNA-binding transcription repressor activity, RNA polymerase II-specific"/>
    <property type="evidence" value="ECO:0007669"/>
    <property type="project" value="TreeGrafter"/>
</dbReference>
<feature type="region of interest" description="Disordered" evidence="10">
    <location>
        <begin position="343"/>
        <end position="453"/>
    </location>
</feature>
<feature type="compositionally biased region" description="Low complexity" evidence="10">
    <location>
        <begin position="156"/>
        <end position="166"/>
    </location>
</feature>
<keyword evidence="6" id="KW-0805">Transcription regulation</keyword>
<feature type="compositionally biased region" description="Pro residues" evidence="10">
    <location>
        <begin position="182"/>
        <end position="192"/>
    </location>
</feature>
<evidence type="ECO:0000256" key="1">
    <source>
        <dbReference type="ARBA" id="ARBA00004123"/>
    </source>
</evidence>
<dbReference type="Gene3D" id="3.30.160.60">
    <property type="entry name" value="Classic Zinc Finger"/>
    <property type="match status" value="3"/>
</dbReference>
<dbReference type="PANTHER" id="PTHR24399">
    <property type="entry name" value="ZINC FINGER AND BTB DOMAIN-CONTAINING"/>
    <property type="match status" value="1"/>
</dbReference>
<dbReference type="GO" id="GO:0008270">
    <property type="term" value="F:zinc ion binding"/>
    <property type="evidence" value="ECO:0007669"/>
    <property type="project" value="UniProtKB-KW"/>
</dbReference>
<dbReference type="GO" id="GO:0005654">
    <property type="term" value="C:nucleoplasm"/>
    <property type="evidence" value="ECO:0007669"/>
    <property type="project" value="TreeGrafter"/>
</dbReference>
<proteinExistence type="predicted"/>
<comment type="subcellular location">
    <subcellularLocation>
        <location evidence="1">Nucleus</location>
    </subcellularLocation>
</comment>
<evidence type="ECO:0000256" key="5">
    <source>
        <dbReference type="ARBA" id="ARBA00022833"/>
    </source>
</evidence>
<sequence>MASEQGPVVTEASLQPSQHAPETAELPQPSITEATESDTIANPLKRARDDSPHSPTPVSDEPSYKAARFDIRSTSPIQLTAAAAALEAERRRREEDLGHDHNSTGDVTAHSVLEKLIQSAEALGQPVSSEPPAPQVTESPTPMDIDPKLEEVHAAQQQQQQQQQQQHDIRAPPTSLSYPGPQHIPSPMPAPPSRTLSYPLTAPSDQGSPTSPEAGSKRHKCPFCDTVFTRHHNLKSHLLTHSQEKPYECDKCKMRFRRLHDLKRHSKLHTGEKPHICPKCDRKFARGDALARHSKGAGGCAGRRSSMGSFAEDDLANSSMMDGDESQLNAALYTKYATEAEEARRRQSLPVPKASLGSGGQASPEGGRSFSSGHSRSNSGLYPPATERSSQQQQQQQPQAYTRRDSDRRTPPASSAGLGKVNSTPDGRYATSQNGQGTPQPGSARASNGTQAIDNSNMFAGDVYGLWTYIQNLEERFSEMEKADRDKQAQITALSTEVAALRKELEARPVAELAVTKQ</sequence>
<evidence type="ECO:0000256" key="10">
    <source>
        <dbReference type="SAM" id="MobiDB-lite"/>
    </source>
</evidence>
<dbReference type="SMART" id="SM00355">
    <property type="entry name" value="ZnF_C2H2"/>
    <property type="match status" value="3"/>
</dbReference>
<keyword evidence="8" id="KW-0539">Nucleus</keyword>
<dbReference type="OrthoDB" id="8117402at2759"/>
<feature type="compositionally biased region" description="Basic and acidic residues" evidence="10">
    <location>
        <begin position="87"/>
        <end position="103"/>
    </location>
</feature>
<dbReference type="EMBL" id="CALLCH030000015">
    <property type="protein sequence ID" value="CAI4216436.1"/>
    <property type="molecule type" value="Genomic_DNA"/>
</dbReference>
<protein>
    <recommendedName>
        <fullName evidence="11">C2H2-type domain-containing protein</fullName>
    </recommendedName>
</protein>
<dbReference type="AlphaFoldDB" id="A0A9P1H6U3"/>
<evidence type="ECO:0000313" key="13">
    <source>
        <dbReference type="Proteomes" id="UP000838763"/>
    </source>
</evidence>
<evidence type="ECO:0000313" key="12">
    <source>
        <dbReference type="EMBL" id="CAI4216436.1"/>
    </source>
</evidence>
<keyword evidence="2" id="KW-0479">Metal-binding</keyword>
<gene>
    <name evidence="12" type="ORF">PPNO1_LOCUS6091</name>
</gene>
<dbReference type="FunFam" id="3.30.160.60:FF:000446">
    <property type="entry name" value="Zinc finger protein"/>
    <property type="match status" value="1"/>
</dbReference>
<evidence type="ECO:0000256" key="6">
    <source>
        <dbReference type="ARBA" id="ARBA00023015"/>
    </source>
</evidence>
<dbReference type="FunFam" id="3.30.160.60:FF:001498">
    <property type="entry name" value="Zinc finger protein 404"/>
    <property type="match status" value="1"/>
</dbReference>
<dbReference type="SUPFAM" id="SSF57667">
    <property type="entry name" value="beta-beta-alpha zinc fingers"/>
    <property type="match status" value="2"/>
</dbReference>
<keyword evidence="7" id="KW-0804">Transcription</keyword>
<dbReference type="PROSITE" id="PS00028">
    <property type="entry name" value="ZINC_FINGER_C2H2_1"/>
    <property type="match status" value="2"/>
</dbReference>
<keyword evidence="4 9" id="KW-0863">Zinc-finger</keyword>
<dbReference type="PANTHER" id="PTHR24399:SF70">
    <property type="entry name" value="C2H2-TYPE DOMAIN-CONTAINING PROTEIN"/>
    <property type="match status" value="1"/>
</dbReference>
<evidence type="ECO:0000256" key="2">
    <source>
        <dbReference type="ARBA" id="ARBA00022723"/>
    </source>
</evidence>
<comment type="caution">
    <text evidence="12">The sequence shown here is derived from an EMBL/GenBank/DDBJ whole genome shotgun (WGS) entry which is preliminary data.</text>
</comment>
<accession>A0A9P1H6U3</accession>
<name>A0A9P1H6U3_9PEZI</name>
<dbReference type="InterPro" id="IPR036236">
    <property type="entry name" value="Znf_C2H2_sf"/>
</dbReference>
<feature type="domain" description="C2H2-type" evidence="11">
    <location>
        <begin position="219"/>
        <end position="246"/>
    </location>
</feature>
<dbReference type="Pfam" id="PF00096">
    <property type="entry name" value="zf-C2H2"/>
    <property type="match status" value="2"/>
</dbReference>
<dbReference type="InterPro" id="IPR013087">
    <property type="entry name" value="Znf_C2H2_type"/>
</dbReference>
<dbReference type="GO" id="GO:0000978">
    <property type="term" value="F:RNA polymerase II cis-regulatory region sequence-specific DNA binding"/>
    <property type="evidence" value="ECO:0007669"/>
    <property type="project" value="TreeGrafter"/>
</dbReference>
<dbReference type="Proteomes" id="UP000838763">
    <property type="component" value="Unassembled WGS sequence"/>
</dbReference>
<feature type="compositionally biased region" description="Polar residues" evidence="10">
    <location>
        <begin position="29"/>
        <end position="40"/>
    </location>
</feature>
<feature type="domain" description="C2H2-type" evidence="11">
    <location>
        <begin position="247"/>
        <end position="274"/>
    </location>
</feature>